<organism evidence="1 2">
    <name type="scientific">Pristionchus mayeri</name>
    <dbReference type="NCBI Taxonomy" id="1317129"/>
    <lineage>
        <taxon>Eukaryota</taxon>
        <taxon>Metazoa</taxon>
        <taxon>Ecdysozoa</taxon>
        <taxon>Nematoda</taxon>
        <taxon>Chromadorea</taxon>
        <taxon>Rhabditida</taxon>
        <taxon>Rhabditina</taxon>
        <taxon>Diplogasteromorpha</taxon>
        <taxon>Diplogasteroidea</taxon>
        <taxon>Neodiplogasteridae</taxon>
        <taxon>Pristionchus</taxon>
    </lineage>
</organism>
<proteinExistence type="predicted"/>
<keyword evidence="2" id="KW-1185">Reference proteome</keyword>
<dbReference type="AlphaFoldDB" id="A0AAN4Z447"/>
<accession>A0AAN4Z447</accession>
<dbReference type="EMBL" id="BTRK01000001">
    <property type="protein sequence ID" value="GMR31558.1"/>
    <property type="molecule type" value="Genomic_DNA"/>
</dbReference>
<protein>
    <submittedName>
        <fullName evidence="1">Uncharacterized protein</fullName>
    </submittedName>
</protein>
<evidence type="ECO:0000313" key="2">
    <source>
        <dbReference type="Proteomes" id="UP001328107"/>
    </source>
</evidence>
<comment type="caution">
    <text evidence="1">The sequence shown here is derived from an EMBL/GenBank/DDBJ whole genome shotgun (WGS) entry which is preliminary data.</text>
</comment>
<gene>
    <name evidence="1" type="ORF">PMAYCL1PPCAC_01753</name>
</gene>
<name>A0AAN4Z447_9BILA</name>
<evidence type="ECO:0000313" key="1">
    <source>
        <dbReference type="EMBL" id="GMR31558.1"/>
    </source>
</evidence>
<reference evidence="2" key="1">
    <citation type="submission" date="2022-10" db="EMBL/GenBank/DDBJ databases">
        <title>Genome assembly of Pristionchus species.</title>
        <authorList>
            <person name="Yoshida K."/>
            <person name="Sommer R.J."/>
        </authorList>
    </citation>
    <scope>NUCLEOTIDE SEQUENCE [LARGE SCALE GENOMIC DNA]</scope>
    <source>
        <strain evidence="2">RS5460</strain>
    </source>
</reference>
<sequence>MPGLGPFTKIYTTISNNTLSVCASIMYNNVTFMKPHNAIDNPASVYASVPTTNSYTIFTWKMSPWPGTIQSPTYRTYSRLSSCSSEYWLFPLHFSSSFSSSKRSPATTVVPPLWQPSTTRMRSHDVCPTRFTILTEGEIECTF</sequence>
<dbReference type="Proteomes" id="UP001328107">
    <property type="component" value="Unassembled WGS sequence"/>
</dbReference>
<feature type="non-terminal residue" evidence="1">
    <location>
        <position position="143"/>
    </location>
</feature>